<organism evidence="3 4">
    <name type="scientific">Clostridium weizhouense</name>
    <dbReference type="NCBI Taxonomy" id="2859781"/>
    <lineage>
        <taxon>Bacteria</taxon>
        <taxon>Bacillati</taxon>
        <taxon>Bacillota</taxon>
        <taxon>Clostridia</taxon>
        <taxon>Eubacteriales</taxon>
        <taxon>Clostridiaceae</taxon>
        <taxon>Clostridium</taxon>
    </lineage>
</organism>
<keyword evidence="3" id="KW-0378">Hydrolase</keyword>
<evidence type="ECO:0000256" key="1">
    <source>
        <dbReference type="SAM" id="Phobius"/>
    </source>
</evidence>
<reference evidence="3 4" key="1">
    <citation type="submission" date="2021-07" db="EMBL/GenBank/DDBJ databases">
        <title>Clostridium weizhouense sp. nov., an anaerobic bacterium isolated from activated sludge of Petroleum wastewater.</title>
        <authorList>
            <person name="Li Q."/>
        </authorList>
    </citation>
    <scope>NUCLEOTIDE SEQUENCE [LARGE SCALE GENOMIC DNA]</scope>
    <source>
        <strain evidence="3 4">YB-6</strain>
    </source>
</reference>
<proteinExistence type="predicted"/>
<keyword evidence="1" id="KW-1133">Transmembrane helix</keyword>
<dbReference type="PANTHER" id="PTHR35333:SF3">
    <property type="entry name" value="BETA-LACTAMASE-TYPE TRANSPEPTIDASE FOLD CONTAINING PROTEIN"/>
    <property type="match status" value="1"/>
</dbReference>
<dbReference type="RefSeq" id="WP_219778165.1">
    <property type="nucleotide sequence ID" value="NZ_JAHXPT010000002.1"/>
</dbReference>
<dbReference type="GO" id="GO:0016787">
    <property type="term" value="F:hydrolase activity"/>
    <property type="evidence" value="ECO:0007669"/>
    <property type="project" value="UniProtKB-KW"/>
</dbReference>
<dbReference type="SUPFAM" id="SSF56601">
    <property type="entry name" value="beta-lactamase/transpeptidase-like"/>
    <property type="match status" value="1"/>
</dbReference>
<evidence type="ECO:0000313" key="3">
    <source>
        <dbReference type="EMBL" id="MBW6409110.1"/>
    </source>
</evidence>
<comment type="caution">
    <text evidence="3">The sequence shown here is derived from an EMBL/GenBank/DDBJ whole genome shotgun (WGS) entry which is preliminary data.</text>
</comment>
<accession>A0ABS7ANR5</accession>
<feature type="domain" description="Beta-lactamase class A catalytic" evidence="2">
    <location>
        <begin position="115"/>
        <end position="311"/>
    </location>
</feature>
<dbReference type="InterPro" id="IPR012338">
    <property type="entry name" value="Beta-lactam/transpept-like"/>
</dbReference>
<keyword evidence="1" id="KW-0472">Membrane</keyword>
<sequence>MRIIKKYFILIIIISILIVSLLFSFIYIKSRSQNFKIDTDIYKYTDENNDNNTIDSNSSKNVVPTKLTTGISISSDLLNSDLTENEKLYILNNNKYNLEDRISLYLGTDKEDFGFIYYDLNSDKYIKFNENDTFIAASTYKVSLNLLAYEKVKQNKDLLNIFINYKDKYYEEGTGILQDLDNIPPMKVQDLLDLSIINSDNIATNMVGDYLGGHDKVREQVWDIFNIPLSSLDNITTPESELKILKHIYDNKDDSNYAHLIKVLQSTDTHTRIDKYIPKEIVAHKIGSSNDYIHDIGIITCENPYILIVYTKGLDDAEEKIGQVSKAVYNYQINFRDPN</sequence>
<dbReference type="PANTHER" id="PTHR35333">
    <property type="entry name" value="BETA-LACTAMASE"/>
    <property type="match status" value="1"/>
</dbReference>
<name>A0ABS7ANR5_9CLOT</name>
<dbReference type="InterPro" id="IPR000871">
    <property type="entry name" value="Beta-lactam_class-A"/>
</dbReference>
<dbReference type="Pfam" id="PF13354">
    <property type="entry name" value="Beta-lactamase2"/>
    <property type="match status" value="1"/>
</dbReference>
<dbReference type="InterPro" id="IPR045155">
    <property type="entry name" value="Beta-lactam_cat"/>
</dbReference>
<protein>
    <submittedName>
        <fullName evidence="3">Class A beta-lactamase-related serine hydrolase</fullName>
    </submittedName>
</protein>
<keyword evidence="4" id="KW-1185">Reference proteome</keyword>
<dbReference type="Gene3D" id="3.40.710.10">
    <property type="entry name" value="DD-peptidase/beta-lactamase superfamily"/>
    <property type="match status" value="1"/>
</dbReference>
<keyword evidence="1" id="KW-0812">Transmembrane</keyword>
<gene>
    <name evidence="3" type="ORF">KYD98_03320</name>
</gene>
<dbReference type="EMBL" id="JAHXPT010000002">
    <property type="protein sequence ID" value="MBW6409110.1"/>
    <property type="molecule type" value="Genomic_DNA"/>
</dbReference>
<evidence type="ECO:0000313" key="4">
    <source>
        <dbReference type="Proteomes" id="UP001519921"/>
    </source>
</evidence>
<feature type="transmembrane region" description="Helical" evidence="1">
    <location>
        <begin position="7"/>
        <end position="28"/>
    </location>
</feature>
<evidence type="ECO:0000259" key="2">
    <source>
        <dbReference type="Pfam" id="PF13354"/>
    </source>
</evidence>
<dbReference type="Proteomes" id="UP001519921">
    <property type="component" value="Unassembled WGS sequence"/>
</dbReference>